<dbReference type="Proteomes" id="UP000727907">
    <property type="component" value="Unassembled WGS sequence"/>
</dbReference>
<feature type="domain" description="Glycosyltransferase subfamily 4-like N-terminal" evidence="2">
    <location>
        <begin position="18"/>
        <end position="160"/>
    </location>
</feature>
<dbReference type="InterPro" id="IPR050194">
    <property type="entry name" value="Glycosyltransferase_grp1"/>
</dbReference>
<dbReference type="InterPro" id="IPR028098">
    <property type="entry name" value="Glyco_trans_4-like_N"/>
</dbReference>
<dbReference type="GO" id="GO:0016757">
    <property type="term" value="F:glycosyltransferase activity"/>
    <property type="evidence" value="ECO:0007669"/>
    <property type="project" value="UniProtKB-KW"/>
</dbReference>
<keyword evidence="3" id="KW-0328">Glycosyltransferase</keyword>
<feature type="domain" description="Glycosyl transferase family 1" evidence="1">
    <location>
        <begin position="173"/>
        <end position="300"/>
    </location>
</feature>
<dbReference type="RefSeq" id="WP_216962647.1">
    <property type="nucleotide sequence ID" value="NZ_JAHOPB010000001.1"/>
</dbReference>
<dbReference type="PANTHER" id="PTHR45947">
    <property type="entry name" value="SULFOQUINOVOSYL TRANSFERASE SQD2"/>
    <property type="match status" value="1"/>
</dbReference>
<organism evidence="3 4">
    <name type="scientific">Reyranella humidisoli</name>
    <dbReference type="NCBI Taxonomy" id="2849149"/>
    <lineage>
        <taxon>Bacteria</taxon>
        <taxon>Pseudomonadati</taxon>
        <taxon>Pseudomonadota</taxon>
        <taxon>Alphaproteobacteria</taxon>
        <taxon>Hyphomicrobiales</taxon>
        <taxon>Reyranellaceae</taxon>
        <taxon>Reyranella</taxon>
    </lineage>
</organism>
<evidence type="ECO:0000259" key="1">
    <source>
        <dbReference type="Pfam" id="PF00534"/>
    </source>
</evidence>
<dbReference type="EMBL" id="JAHOPB010000001">
    <property type="protein sequence ID" value="MBU8875432.1"/>
    <property type="molecule type" value="Genomic_DNA"/>
</dbReference>
<evidence type="ECO:0000313" key="4">
    <source>
        <dbReference type="Proteomes" id="UP000727907"/>
    </source>
</evidence>
<evidence type="ECO:0000259" key="2">
    <source>
        <dbReference type="Pfam" id="PF13439"/>
    </source>
</evidence>
<protein>
    <submittedName>
        <fullName evidence="3">Glycosyltransferase</fullName>
        <ecNumber evidence="3">2.4.-.-</ecNumber>
    </submittedName>
</protein>
<dbReference type="PANTHER" id="PTHR45947:SF3">
    <property type="entry name" value="SULFOQUINOVOSYL TRANSFERASE SQD2"/>
    <property type="match status" value="1"/>
</dbReference>
<gene>
    <name evidence="3" type="ORF">KQ910_16780</name>
</gene>
<keyword evidence="3" id="KW-0808">Transferase</keyword>
<dbReference type="Pfam" id="PF13439">
    <property type="entry name" value="Glyco_transf_4"/>
    <property type="match status" value="1"/>
</dbReference>
<evidence type="ECO:0000313" key="3">
    <source>
        <dbReference type="EMBL" id="MBU8875432.1"/>
    </source>
</evidence>
<reference evidence="3 4" key="1">
    <citation type="submission" date="2021-06" db="EMBL/GenBank/DDBJ databases">
        <authorList>
            <person name="Lee D.H."/>
        </authorList>
    </citation>
    <scope>NUCLEOTIDE SEQUENCE [LARGE SCALE GENOMIC DNA]</scope>
    <source>
        <strain evidence="3 4">MMS21-HV4-11</strain>
    </source>
</reference>
<keyword evidence="4" id="KW-1185">Reference proteome</keyword>
<dbReference type="EC" id="2.4.-.-" evidence="3"/>
<proteinExistence type="predicted"/>
<dbReference type="Pfam" id="PF00534">
    <property type="entry name" value="Glycos_transf_1"/>
    <property type="match status" value="1"/>
</dbReference>
<comment type="caution">
    <text evidence="3">The sequence shown here is derived from an EMBL/GenBank/DDBJ whole genome shotgun (WGS) entry which is preliminary data.</text>
</comment>
<sequence length="350" mass="38415">MRLLLTADPEIEVPPRLYGGIERIVDVLVRRLRAAGHTVGLVARPGSECPSDAFFPWPGLSSLSRSDTVRNTLALSRAVRSFRPDVVHSFSRIAYLLPHLRGRIPLIMSFQREPTHRTVGMAVRLAAPGRITFTGCSEYIARRGRPAGGEWHGIPNFADTEGLTLGAASVPDDAPLVFLSRVEEIKGAHWAIEIARRTGRKLIIAGNHSDRDDPEGRFWREKIAPEIGKGGVEYVGPVDDVQKNALLGQARAMLVPIQWDEPFGIVFAESLACGAPVISCPRGALPEIVRPGVDGFLIKSIEEGCEAVERVGPLDRAECRRRAVEHFSADAVVARYIELYTKVRARLAQS</sequence>
<accession>A0ABS6INX3</accession>
<dbReference type="InterPro" id="IPR001296">
    <property type="entry name" value="Glyco_trans_1"/>
</dbReference>
<name>A0ABS6INX3_9HYPH</name>